<reference evidence="3 4" key="1">
    <citation type="submission" date="2021-02" db="EMBL/GenBank/DDBJ databases">
        <title>Variation within the Batrachochytrium salamandrivorans European outbreak.</title>
        <authorList>
            <person name="Kelly M."/>
            <person name="Pasmans F."/>
            <person name="Shea T.P."/>
            <person name="Munoz J.F."/>
            <person name="Carranza S."/>
            <person name="Cuomo C.A."/>
            <person name="Martel A."/>
        </authorList>
    </citation>
    <scope>NUCLEOTIDE SEQUENCE [LARGE SCALE GENOMIC DNA]</scope>
    <source>
        <strain evidence="3 4">AMFP18/2</strain>
    </source>
</reference>
<evidence type="ECO:0000256" key="1">
    <source>
        <dbReference type="SAM" id="MobiDB-lite"/>
    </source>
</evidence>
<proteinExistence type="predicted"/>
<protein>
    <recommendedName>
        <fullName evidence="5">MARVEL domain-containing protein</fullName>
    </recommendedName>
</protein>
<gene>
    <name evidence="3" type="ORF">BASA50_010221</name>
</gene>
<sequence length="246" mass="27191">MDKRAGFMTYNILRQPSAVPSHAKESMSCRRPSLNPNTTFSRGLQRTKIPASVDNESTISSLWLPHIVMAGLIAQFIMCVIGLIIIRPDTTGCDIVIIIHLFICISHITLYLAIRSSKIGATISTYRHWLDFLFLSLEAIILVAGLSVYTISGSRFYMVNIMCNTACNNLDGVTSSSTCTQSTFSNGTYMCDANTIAEYQTLLNSISISSWVLNVYLLVQIPGIHLGVTLVSEHLKSNRLFPQSTE</sequence>
<feature type="transmembrane region" description="Helical" evidence="2">
    <location>
        <begin position="132"/>
        <end position="152"/>
    </location>
</feature>
<evidence type="ECO:0000313" key="4">
    <source>
        <dbReference type="Proteomes" id="UP001648503"/>
    </source>
</evidence>
<feature type="transmembrane region" description="Helical" evidence="2">
    <location>
        <begin position="93"/>
        <end position="112"/>
    </location>
</feature>
<name>A0ABQ8EZ65_9FUNG</name>
<keyword evidence="4" id="KW-1185">Reference proteome</keyword>
<evidence type="ECO:0000256" key="2">
    <source>
        <dbReference type="SAM" id="Phobius"/>
    </source>
</evidence>
<feature type="region of interest" description="Disordered" evidence="1">
    <location>
        <begin position="21"/>
        <end position="41"/>
    </location>
</feature>
<evidence type="ECO:0000313" key="3">
    <source>
        <dbReference type="EMBL" id="KAH6589179.1"/>
    </source>
</evidence>
<feature type="transmembrane region" description="Helical" evidence="2">
    <location>
        <begin position="63"/>
        <end position="86"/>
    </location>
</feature>
<evidence type="ECO:0008006" key="5">
    <source>
        <dbReference type="Google" id="ProtNLM"/>
    </source>
</evidence>
<dbReference type="Proteomes" id="UP001648503">
    <property type="component" value="Unassembled WGS sequence"/>
</dbReference>
<organism evidence="3 4">
    <name type="scientific">Batrachochytrium salamandrivorans</name>
    <dbReference type="NCBI Taxonomy" id="1357716"/>
    <lineage>
        <taxon>Eukaryota</taxon>
        <taxon>Fungi</taxon>
        <taxon>Fungi incertae sedis</taxon>
        <taxon>Chytridiomycota</taxon>
        <taxon>Chytridiomycota incertae sedis</taxon>
        <taxon>Chytridiomycetes</taxon>
        <taxon>Rhizophydiales</taxon>
        <taxon>Rhizophydiales incertae sedis</taxon>
        <taxon>Batrachochytrium</taxon>
    </lineage>
</organism>
<comment type="caution">
    <text evidence="3">The sequence shown here is derived from an EMBL/GenBank/DDBJ whole genome shotgun (WGS) entry which is preliminary data.</text>
</comment>
<dbReference type="EMBL" id="JAFCIX010000471">
    <property type="protein sequence ID" value="KAH6589179.1"/>
    <property type="molecule type" value="Genomic_DNA"/>
</dbReference>
<keyword evidence="2" id="KW-0812">Transmembrane</keyword>
<keyword evidence="2" id="KW-0472">Membrane</keyword>
<keyword evidence="2" id="KW-1133">Transmembrane helix</keyword>
<accession>A0ABQ8EZ65</accession>